<reference evidence="1 2" key="1">
    <citation type="submission" date="2016-04" db="EMBL/GenBank/DDBJ databases">
        <title>Complete genome sequence of the haloalkaliphilic hydrocarbon-degrading bacterium Dietzia psychralcaliphila ILA-1T, isolated from a drain of a fish product-processing plant.</title>
        <authorList>
            <person name="Zhao J."/>
            <person name="Hu B."/>
            <person name="Geng S."/>
            <person name="Nie Y."/>
            <person name="Tang Y."/>
        </authorList>
    </citation>
    <scope>NUCLEOTIDE SEQUENCE [LARGE SCALE GENOMIC DNA]</scope>
    <source>
        <strain evidence="1 2">ILA-1</strain>
    </source>
</reference>
<dbReference type="EMBL" id="CP015453">
    <property type="protein sequence ID" value="AWH95939.1"/>
    <property type="molecule type" value="Genomic_DNA"/>
</dbReference>
<dbReference type="AlphaFoldDB" id="A0AAD0NQF5"/>
<dbReference type="KEGG" id="dpc:A6048_10965"/>
<dbReference type="RefSeq" id="WP_107748994.1">
    <property type="nucleotide sequence ID" value="NZ_CP015453.1"/>
</dbReference>
<proteinExistence type="predicted"/>
<organism evidence="1 2">
    <name type="scientific">Dietzia psychralcaliphila</name>
    <dbReference type="NCBI Taxonomy" id="139021"/>
    <lineage>
        <taxon>Bacteria</taxon>
        <taxon>Bacillati</taxon>
        <taxon>Actinomycetota</taxon>
        <taxon>Actinomycetes</taxon>
        <taxon>Mycobacteriales</taxon>
        <taxon>Dietziaceae</taxon>
        <taxon>Dietzia</taxon>
    </lineage>
</organism>
<protein>
    <submittedName>
        <fullName evidence="1">Uncharacterized protein</fullName>
    </submittedName>
</protein>
<name>A0AAD0NQF5_9ACTN</name>
<keyword evidence="2" id="KW-1185">Reference proteome</keyword>
<accession>A0AAD0NQF5</accession>
<evidence type="ECO:0000313" key="2">
    <source>
        <dbReference type="Proteomes" id="UP000244903"/>
    </source>
</evidence>
<dbReference type="Proteomes" id="UP000244903">
    <property type="component" value="Chromosome"/>
</dbReference>
<sequence>MDPSETNIQLVAKYAEMVQNLVDLTAMCDPAGDMDSPFWMEPRLQEKLDGARLASLVKNLQMARCTQRVRDALLDVGPRPDSARVEAGSSTRSKGGIVQHFIGSKSGRVTRQIGWQLEGRQLRLVGILGDKEWKRIDPDQRGQVLADENEG</sequence>
<evidence type="ECO:0000313" key="1">
    <source>
        <dbReference type="EMBL" id="AWH95939.1"/>
    </source>
</evidence>
<gene>
    <name evidence="1" type="ORF">A6048_10965</name>
</gene>